<feature type="repeat" description="TPR" evidence="4">
    <location>
        <begin position="283"/>
        <end position="316"/>
    </location>
</feature>
<organism evidence="7 8">
    <name type="scientific">Chryseosolibacter indicus</name>
    <dbReference type="NCBI Taxonomy" id="2782351"/>
    <lineage>
        <taxon>Bacteria</taxon>
        <taxon>Pseudomonadati</taxon>
        <taxon>Bacteroidota</taxon>
        <taxon>Cytophagia</taxon>
        <taxon>Cytophagales</taxon>
        <taxon>Chryseotaleaceae</taxon>
        <taxon>Chryseosolibacter</taxon>
    </lineage>
</organism>
<keyword evidence="4" id="KW-0802">TPR repeat</keyword>
<dbReference type="PANTHER" id="PTHR24421">
    <property type="entry name" value="NITRATE/NITRITE SENSOR PROTEIN NARX-RELATED"/>
    <property type="match status" value="1"/>
</dbReference>
<dbReference type="Gene3D" id="1.25.40.10">
    <property type="entry name" value="Tetratricopeptide repeat domain"/>
    <property type="match status" value="1"/>
</dbReference>
<evidence type="ECO:0000313" key="7">
    <source>
        <dbReference type="EMBL" id="MBT1704635.1"/>
    </source>
</evidence>
<keyword evidence="8" id="KW-1185">Reference proteome</keyword>
<evidence type="ECO:0000256" key="1">
    <source>
        <dbReference type="ARBA" id="ARBA00022679"/>
    </source>
</evidence>
<evidence type="ECO:0000256" key="2">
    <source>
        <dbReference type="ARBA" id="ARBA00022777"/>
    </source>
</evidence>
<dbReference type="InterPro" id="IPR011990">
    <property type="entry name" value="TPR-like_helical_dom_sf"/>
</dbReference>
<protein>
    <submittedName>
        <fullName evidence="7">Tetratricopeptide repeat protein</fullName>
    </submittedName>
</protein>
<proteinExistence type="predicted"/>
<reference evidence="7 8" key="1">
    <citation type="submission" date="2021-05" db="EMBL/GenBank/DDBJ databases">
        <title>A Polyphasic approach of four new species of the genus Ohtaekwangia: Ohtaekwangia histidinii sp. nov., Ohtaekwangia cretensis sp. nov., Ohtaekwangia indiensis sp. nov., Ohtaekwangia reichenbachii sp. nov. from diverse environment.</title>
        <authorList>
            <person name="Octaviana S."/>
        </authorList>
    </citation>
    <scope>NUCLEOTIDE SEQUENCE [LARGE SCALE GENOMIC DNA]</scope>
    <source>
        <strain evidence="7 8">PWU20</strain>
    </source>
</reference>
<keyword evidence="5" id="KW-1133">Transmembrane helix</keyword>
<dbReference type="EMBL" id="JAHESD010000035">
    <property type="protein sequence ID" value="MBT1704635.1"/>
    <property type="molecule type" value="Genomic_DNA"/>
</dbReference>
<dbReference type="Proteomes" id="UP000772618">
    <property type="component" value="Unassembled WGS sequence"/>
</dbReference>
<dbReference type="SMART" id="SM00028">
    <property type="entry name" value="TPR"/>
    <property type="match status" value="4"/>
</dbReference>
<dbReference type="SUPFAM" id="SSF55874">
    <property type="entry name" value="ATPase domain of HSP90 chaperone/DNA topoisomerase II/histidine kinase"/>
    <property type="match status" value="1"/>
</dbReference>
<keyword evidence="3" id="KW-0902">Two-component regulatory system</keyword>
<gene>
    <name evidence="7" type="ORF">KK060_15180</name>
</gene>
<keyword evidence="5" id="KW-0472">Membrane</keyword>
<evidence type="ECO:0000313" key="8">
    <source>
        <dbReference type="Proteomes" id="UP000772618"/>
    </source>
</evidence>
<evidence type="ECO:0000256" key="3">
    <source>
        <dbReference type="ARBA" id="ARBA00023012"/>
    </source>
</evidence>
<keyword evidence="1" id="KW-0808">Transferase</keyword>
<dbReference type="SMART" id="SM00387">
    <property type="entry name" value="HATPase_c"/>
    <property type="match status" value="1"/>
</dbReference>
<feature type="transmembrane region" description="Helical" evidence="5">
    <location>
        <begin position="402"/>
        <end position="424"/>
    </location>
</feature>
<evidence type="ECO:0000256" key="5">
    <source>
        <dbReference type="SAM" id="Phobius"/>
    </source>
</evidence>
<comment type="caution">
    <text evidence="7">The sequence shown here is derived from an EMBL/GenBank/DDBJ whole genome shotgun (WGS) entry which is preliminary data.</text>
</comment>
<accession>A0ABS5VT74</accession>
<keyword evidence="2" id="KW-0418">Kinase</keyword>
<dbReference type="InterPro" id="IPR011712">
    <property type="entry name" value="Sig_transdc_His_kin_sub3_dim/P"/>
</dbReference>
<dbReference type="Gene3D" id="3.30.565.10">
    <property type="entry name" value="Histidine kinase-like ATPase, C-terminal domain"/>
    <property type="match status" value="1"/>
</dbReference>
<dbReference type="RefSeq" id="WP_254154592.1">
    <property type="nucleotide sequence ID" value="NZ_JAHESD010000035.1"/>
</dbReference>
<dbReference type="SUPFAM" id="SSF48452">
    <property type="entry name" value="TPR-like"/>
    <property type="match status" value="2"/>
</dbReference>
<evidence type="ECO:0000256" key="4">
    <source>
        <dbReference type="PROSITE-ProRule" id="PRU00339"/>
    </source>
</evidence>
<dbReference type="PROSITE" id="PS50005">
    <property type="entry name" value="TPR"/>
    <property type="match status" value="2"/>
</dbReference>
<dbReference type="Pfam" id="PF13424">
    <property type="entry name" value="TPR_12"/>
    <property type="match status" value="1"/>
</dbReference>
<dbReference type="Gene3D" id="1.20.5.1930">
    <property type="match status" value="1"/>
</dbReference>
<keyword evidence="5" id="KW-0812">Transmembrane</keyword>
<dbReference type="PANTHER" id="PTHR24421:SF59">
    <property type="entry name" value="OXYGEN SENSOR HISTIDINE KINASE NREB"/>
    <property type="match status" value="1"/>
</dbReference>
<evidence type="ECO:0000259" key="6">
    <source>
        <dbReference type="SMART" id="SM00387"/>
    </source>
</evidence>
<name>A0ABS5VT74_9BACT</name>
<dbReference type="InterPro" id="IPR050482">
    <property type="entry name" value="Sensor_HK_TwoCompSys"/>
</dbReference>
<dbReference type="Pfam" id="PF02518">
    <property type="entry name" value="HATPase_c"/>
    <property type="match status" value="1"/>
</dbReference>
<dbReference type="InterPro" id="IPR019734">
    <property type="entry name" value="TPR_rpt"/>
</dbReference>
<dbReference type="CDD" id="cd16917">
    <property type="entry name" value="HATPase_UhpB-NarQ-NarX-like"/>
    <property type="match status" value="1"/>
</dbReference>
<sequence length="671" mass="75746">MVRTLLLLFIFLHGGKTVGKHVNGLIPPPFLFMGSEVGDTLQVKFLLDAAKVKTDNGELDSARYYFLKAGTLAKRLHFNSGYFKYAGAYAHFLYRQLQFKEALRVSEEHLQYAMEVGNKAMVANAYNNIGVQCHALGDLDRSAENYILAIKASESLSDNKNIHKYYSNLASIFLDLKDKKKCLYYARKGYETAQLLKDTARIGNSLVNLSCSEILNEQFDDAKAHLNQLISIAYKGKNMPLVMDGYINLGEVALLQQEYELALEWNKKALSLMDDNSPPDYAIYIYDGLAKSYEKLGQFEKAEACFEKSLRQAESANFTMNELKELYLFGANLKEKLKKPYAALVLRKKYDVLKDSILNETTQSRVHEMELKYQTTLKEKTLAQQKLLIARHEYEIQRKNKWIILSVSGLFFICSGGLIIFLFYRHRARIVHASKRAMLLQAQINGEEQERTRQARELHDGVVGILSAAKMHLSLLKPCQNDEENKKLYEKALSLITDAGIEVRNISHNLAPEILLQEGFENAIRDFCRRVSHSALRINFYAVTTIPKLSPPLELLIYRIVQESVNNIIKHAQATFGIVQVGMDNGCLSLTIEDDGKGFDVKNIQFKGLGIQNLIARIESVGGTYELSSAYGKGTTIHLICDVRRYLTESSIQPVEAKAQSGISGPEVIIA</sequence>
<feature type="domain" description="Histidine kinase/HSP90-like ATPase" evidence="6">
    <location>
        <begin position="552"/>
        <end position="645"/>
    </location>
</feature>
<dbReference type="InterPro" id="IPR036890">
    <property type="entry name" value="HATPase_C_sf"/>
</dbReference>
<dbReference type="Pfam" id="PF07730">
    <property type="entry name" value="HisKA_3"/>
    <property type="match status" value="1"/>
</dbReference>
<dbReference type="InterPro" id="IPR003594">
    <property type="entry name" value="HATPase_dom"/>
</dbReference>
<feature type="repeat" description="TPR" evidence="4">
    <location>
        <begin position="243"/>
        <end position="276"/>
    </location>
</feature>